<evidence type="ECO:0000313" key="8">
    <source>
        <dbReference type="Proteomes" id="UP000054363"/>
    </source>
</evidence>
<dbReference type="PANTHER" id="PTHR10925:SF5">
    <property type="entry name" value="RNA CYTIDINE ACETYLTRANSFERASE"/>
    <property type="match status" value="1"/>
</dbReference>
<dbReference type="InterPro" id="IPR032672">
    <property type="entry name" value="TmcA/NAT10/Kre33"/>
</dbReference>
<name>A0A094L653_9GAMM</name>
<dbReference type="GO" id="GO:0005524">
    <property type="term" value="F:ATP binding"/>
    <property type="evidence" value="ECO:0007669"/>
    <property type="project" value="UniProtKB-KW"/>
</dbReference>
<feature type="domain" description="N-acetyltransferase" evidence="6">
    <location>
        <begin position="337"/>
        <end position="502"/>
    </location>
</feature>
<dbReference type="InterPro" id="IPR007807">
    <property type="entry name" value="TcmA/NAT10_helicase"/>
</dbReference>
<evidence type="ECO:0000256" key="2">
    <source>
        <dbReference type="ARBA" id="ARBA00022694"/>
    </source>
</evidence>
<protein>
    <recommendedName>
        <fullName evidence="6">N-acetyltransferase domain-containing protein</fullName>
    </recommendedName>
</protein>
<keyword evidence="4" id="KW-0067">ATP-binding</keyword>
<reference evidence="7 8" key="1">
    <citation type="submission" date="2014-06" db="EMBL/GenBank/DDBJ databases">
        <title>The draft genome sequence of Idiomarina salinarum ISL-52.</title>
        <authorList>
            <person name="Du J."/>
            <person name="Shao Z."/>
        </authorList>
    </citation>
    <scope>NUCLEOTIDE SEQUENCE [LARGE SCALE GENOMIC DNA]</scope>
    <source>
        <strain evidence="7 8">ISL-52</strain>
    </source>
</reference>
<dbReference type="Proteomes" id="UP000054363">
    <property type="component" value="Unassembled WGS sequence"/>
</dbReference>
<organism evidence="7 8">
    <name type="scientific">Pseudidiomarina salinarum</name>
    <dbReference type="NCBI Taxonomy" id="435908"/>
    <lineage>
        <taxon>Bacteria</taxon>
        <taxon>Pseudomonadati</taxon>
        <taxon>Pseudomonadota</taxon>
        <taxon>Gammaproteobacteria</taxon>
        <taxon>Alteromonadales</taxon>
        <taxon>Idiomarinaceae</taxon>
        <taxon>Pseudidiomarina</taxon>
    </lineage>
</organism>
<dbReference type="InterPro" id="IPR027417">
    <property type="entry name" value="P-loop_NTPase"/>
</dbReference>
<evidence type="ECO:0000256" key="3">
    <source>
        <dbReference type="ARBA" id="ARBA00022741"/>
    </source>
</evidence>
<dbReference type="Pfam" id="PF08351">
    <property type="entry name" value="TmcA_N"/>
    <property type="match status" value="1"/>
</dbReference>
<dbReference type="GO" id="GO:1904812">
    <property type="term" value="P:rRNA acetylation involved in maturation of SSU-rRNA"/>
    <property type="evidence" value="ECO:0007669"/>
    <property type="project" value="TreeGrafter"/>
</dbReference>
<dbReference type="Pfam" id="PF13718">
    <property type="entry name" value="GNAT_acetyltr_2"/>
    <property type="match status" value="1"/>
</dbReference>
<dbReference type="Gene3D" id="3.40.50.11040">
    <property type="match status" value="1"/>
</dbReference>
<dbReference type="SUPFAM" id="SSF55729">
    <property type="entry name" value="Acyl-CoA N-acyltransferases (Nat)"/>
    <property type="match status" value="1"/>
</dbReference>
<dbReference type="Gene3D" id="3.40.50.300">
    <property type="entry name" value="P-loop containing nucleotide triphosphate hydrolases"/>
    <property type="match status" value="1"/>
</dbReference>
<dbReference type="eggNOG" id="COG1444">
    <property type="taxonomic scope" value="Bacteria"/>
</dbReference>
<keyword evidence="2" id="KW-0819">tRNA processing</keyword>
<keyword evidence="5" id="KW-0012">Acyltransferase</keyword>
<accession>A0A094L653</accession>
<dbReference type="InterPro" id="IPR013562">
    <property type="entry name" value="TmcA/NAT10_N"/>
</dbReference>
<dbReference type="STRING" id="435908.IDSA_10610"/>
<comment type="caution">
    <text evidence="7">The sequence shown here is derived from an EMBL/GenBank/DDBJ whole genome shotgun (WGS) entry which is preliminary data.</text>
</comment>
<keyword evidence="8" id="KW-1185">Reference proteome</keyword>
<keyword evidence="3" id="KW-0547">Nucleotide-binding</keyword>
<dbReference type="Gene3D" id="3.40.630.30">
    <property type="match status" value="1"/>
</dbReference>
<dbReference type="GO" id="GO:0000049">
    <property type="term" value="F:tRNA binding"/>
    <property type="evidence" value="ECO:0007669"/>
    <property type="project" value="TreeGrafter"/>
</dbReference>
<dbReference type="PROSITE" id="PS51186">
    <property type="entry name" value="GNAT"/>
    <property type="match status" value="1"/>
</dbReference>
<dbReference type="GO" id="GO:1990883">
    <property type="term" value="F:18S rRNA cytidine N-acetyltransferase activity"/>
    <property type="evidence" value="ECO:0007669"/>
    <property type="project" value="TreeGrafter"/>
</dbReference>
<evidence type="ECO:0000256" key="4">
    <source>
        <dbReference type="ARBA" id="ARBA00022840"/>
    </source>
</evidence>
<dbReference type="InterPro" id="IPR016181">
    <property type="entry name" value="Acyl_CoA_acyltransferase"/>
</dbReference>
<dbReference type="InterPro" id="IPR000182">
    <property type="entry name" value="GNAT_dom"/>
</dbReference>
<evidence type="ECO:0000259" key="6">
    <source>
        <dbReference type="PROSITE" id="PS51186"/>
    </source>
</evidence>
<sequence>MQELLSKLKTAQRRAVFLFNGPSEWLRAQQQALTGQFPGMLHLAEHHDDHSAMHRYRDYLGTSQSAVLLDFSSQIHADALAALSGTVIGGGVLFVLLPAADSTFRQRLLKTSTSFDFIETLTPAFSLDQAVAKLLRKDPAPAAQPQLPNTDQAAAIETMVKLPGTCHLLLADRGRGKSTALGLACRAFVQAYQGRKLIVTGPRPVAVATLLEHAGESVQFVAWDRLLGHYDPSTVRLVIDEAAALPMHILKQLTTTFSVWAIATTVDGYEGCGRGFAVRFVEWLGEQKVCKAHQLTEPVRWSAEDTCEAWLNQALLMKSSISQKQKPALAKPAFQSCHASQLSEQQLHDVMGLLLDAHYQSSPNDLRLLLDNDDQRLLLCLEQGQLLGVIWYVLEGPIDDDLHTDIMQGQRRLPGQILPQALSFYLQQPAALSWRWWRITRIAVDPDARRAGIGSQLLNELMQNAAADGVAAMGSSFGASGDVLKFWLSNNYQLVRMGRRLNMASGYPNALMATGLIPEAKLHIQQWERYCQSEVAWQQQRLETLPRSLWGTAEAVLRGFAYGNLPFTEAQFAWFVCNRMHSAQQLGVTLPAQLLEKAATTAELAQRFGYSDQLSMQQQLRQMARHYLEQLYR</sequence>
<dbReference type="CDD" id="cd04301">
    <property type="entry name" value="NAT_SF"/>
    <property type="match status" value="1"/>
</dbReference>
<evidence type="ECO:0000256" key="5">
    <source>
        <dbReference type="ARBA" id="ARBA00023315"/>
    </source>
</evidence>
<dbReference type="SUPFAM" id="SSF52540">
    <property type="entry name" value="P-loop containing nucleoside triphosphate hydrolases"/>
    <property type="match status" value="1"/>
</dbReference>
<evidence type="ECO:0000256" key="1">
    <source>
        <dbReference type="ARBA" id="ARBA00022679"/>
    </source>
</evidence>
<dbReference type="PANTHER" id="PTHR10925">
    <property type="entry name" value="N-ACETYLTRANSFERASE 10"/>
    <property type="match status" value="1"/>
</dbReference>
<evidence type="ECO:0000313" key="7">
    <source>
        <dbReference type="EMBL" id="KFZ30203.1"/>
    </source>
</evidence>
<dbReference type="RefSeq" id="WP_034776537.1">
    <property type="nucleotide sequence ID" value="NZ_JPER01000006.1"/>
</dbReference>
<dbReference type="AlphaFoldDB" id="A0A094L653"/>
<dbReference type="Pfam" id="PF05127">
    <property type="entry name" value="NAT10_TcmA_helicase"/>
    <property type="match status" value="1"/>
</dbReference>
<dbReference type="EMBL" id="JPER01000006">
    <property type="protein sequence ID" value="KFZ30203.1"/>
    <property type="molecule type" value="Genomic_DNA"/>
</dbReference>
<keyword evidence="1" id="KW-0808">Transferase</keyword>
<dbReference type="OrthoDB" id="5578851at2"/>
<proteinExistence type="predicted"/>
<dbReference type="GO" id="GO:0008033">
    <property type="term" value="P:tRNA processing"/>
    <property type="evidence" value="ECO:0007669"/>
    <property type="project" value="UniProtKB-KW"/>
</dbReference>
<gene>
    <name evidence="7" type="ORF">IDSA_10610</name>
</gene>